<comment type="similarity">
    <text evidence="1">Belongs to the short-chain dehydrogenases/reductases (SDR) family.</text>
</comment>
<dbReference type="Proteomes" id="UP000466307">
    <property type="component" value="Unassembled WGS sequence"/>
</dbReference>
<dbReference type="PRINTS" id="PR00081">
    <property type="entry name" value="GDHRDH"/>
</dbReference>
<dbReference type="PANTHER" id="PTHR42760:SF40">
    <property type="entry name" value="3-OXOACYL-[ACYL-CARRIER-PROTEIN] REDUCTASE, CHLOROPLASTIC"/>
    <property type="match status" value="1"/>
</dbReference>
<protein>
    <submittedName>
        <fullName evidence="4">SDR family oxidoreductase</fullName>
    </submittedName>
</protein>
<dbReference type="Pfam" id="PF13561">
    <property type="entry name" value="adh_short_C2"/>
    <property type="match status" value="1"/>
</dbReference>
<sequence length="252" mass="26175">MSENTSQVAMVTGAARGIGAAVAARLLADGMAVALLDNDASELEPTAKRLSNKGTVHHVVTDVRDPDAVAAAVESTKQTLGDPTVLVNDAGYIRDNLFHKMTLQDWDEVMNVHLRAAFITTQAVQPFMAAAGTGRIVNISSVAALGNRGQSNYSAAKAGIQGFTRTLAVELGRFGITANAIAPGFVDTAMTRATAARMRMEFDDLVATASKQIPLGRVGQPEDIAGVASFLAGPDSAYVTGQVIYATGGPTV</sequence>
<dbReference type="GO" id="GO:0030497">
    <property type="term" value="P:fatty acid elongation"/>
    <property type="evidence" value="ECO:0007669"/>
    <property type="project" value="TreeGrafter"/>
</dbReference>
<dbReference type="InterPro" id="IPR057326">
    <property type="entry name" value="KR_dom"/>
</dbReference>
<dbReference type="AlphaFoldDB" id="A0A7K3LKQ5"/>
<proteinExistence type="inferred from homology"/>
<dbReference type="RefSeq" id="WP_059036373.1">
    <property type="nucleotide sequence ID" value="NZ_JAADZU010000009.1"/>
</dbReference>
<dbReference type="NCBIfam" id="NF009466">
    <property type="entry name" value="PRK12826.1-2"/>
    <property type="match status" value="1"/>
</dbReference>
<feature type="domain" description="Ketoreductase" evidence="3">
    <location>
        <begin position="7"/>
        <end position="184"/>
    </location>
</feature>
<dbReference type="SUPFAM" id="SSF51735">
    <property type="entry name" value="NAD(P)-binding Rossmann-fold domains"/>
    <property type="match status" value="1"/>
</dbReference>
<dbReference type="FunFam" id="3.40.50.720:FF:000173">
    <property type="entry name" value="3-oxoacyl-[acyl-carrier protein] reductase"/>
    <property type="match status" value="1"/>
</dbReference>
<dbReference type="PRINTS" id="PR00080">
    <property type="entry name" value="SDRFAMILY"/>
</dbReference>
<dbReference type="GO" id="GO:0016616">
    <property type="term" value="F:oxidoreductase activity, acting on the CH-OH group of donors, NAD or NADP as acceptor"/>
    <property type="evidence" value="ECO:0007669"/>
    <property type="project" value="TreeGrafter"/>
</dbReference>
<evidence type="ECO:0000313" key="5">
    <source>
        <dbReference type="Proteomes" id="UP000466307"/>
    </source>
</evidence>
<dbReference type="PROSITE" id="PS00061">
    <property type="entry name" value="ADH_SHORT"/>
    <property type="match status" value="1"/>
</dbReference>
<organism evidence="4 5">
    <name type="scientific">Gordonia desulfuricans</name>
    <dbReference type="NCBI Taxonomy" id="89051"/>
    <lineage>
        <taxon>Bacteria</taxon>
        <taxon>Bacillati</taxon>
        <taxon>Actinomycetota</taxon>
        <taxon>Actinomycetes</taxon>
        <taxon>Mycobacteriales</taxon>
        <taxon>Gordoniaceae</taxon>
        <taxon>Gordonia</taxon>
    </lineage>
</organism>
<dbReference type="EMBL" id="JAADZU010000009">
    <property type="protein sequence ID" value="NDK88842.1"/>
    <property type="molecule type" value="Genomic_DNA"/>
</dbReference>
<name>A0A7K3LKQ5_9ACTN</name>
<dbReference type="InterPro" id="IPR002347">
    <property type="entry name" value="SDR_fam"/>
</dbReference>
<keyword evidence="2" id="KW-0560">Oxidoreductase</keyword>
<dbReference type="PANTHER" id="PTHR42760">
    <property type="entry name" value="SHORT-CHAIN DEHYDROGENASES/REDUCTASES FAMILY MEMBER"/>
    <property type="match status" value="1"/>
</dbReference>
<dbReference type="InterPro" id="IPR020904">
    <property type="entry name" value="Sc_DH/Rdtase_CS"/>
</dbReference>
<keyword evidence="5" id="KW-1185">Reference proteome</keyword>
<reference evidence="4 5" key="1">
    <citation type="submission" date="2020-01" db="EMBL/GenBank/DDBJ databases">
        <title>Investigation of new actinobacteria for the biodesulphurisation of diesel fuel.</title>
        <authorList>
            <person name="Athi Narayanan S.M."/>
        </authorList>
    </citation>
    <scope>NUCLEOTIDE SEQUENCE [LARGE SCALE GENOMIC DNA]</scope>
    <source>
        <strain evidence="4 5">213E</strain>
    </source>
</reference>
<gene>
    <name evidence="4" type="ORF">GYA93_04500</name>
</gene>
<dbReference type="InterPro" id="IPR036291">
    <property type="entry name" value="NAD(P)-bd_dom_sf"/>
</dbReference>
<dbReference type="Gene3D" id="3.40.50.720">
    <property type="entry name" value="NAD(P)-binding Rossmann-like Domain"/>
    <property type="match status" value="1"/>
</dbReference>
<accession>A0A7K3LKQ5</accession>
<evidence type="ECO:0000313" key="4">
    <source>
        <dbReference type="EMBL" id="NDK88842.1"/>
    </source>
</evidence>
<evidence type="ECO:0000256" key="1">
    <source>
        <dbReference type="ARBA" id="ARBA00006484"/>
    </source>
</evidence>
<evidence type="ECO:0000259" key="3">
    <source>
        <dbReference type="SMART" id="SM00822"/>
    </source>
</evidence>
<evidence type="ECO:0000256" key="2">
    <source>
        <dbReference type="ARBA" id="ARBA00023002"/>
    </source>
</evidence>
<dbReference type="SMART" id="SM00822">
    <property type="entry name" value="PKS_KR"/>
    <property type="match status" value="1"/>
</dbReference>
<comment type="caution">
    <text evidence="4">The sequence shown here is derived from an EMBL/GenBank/DDBJ whole genome shotgun (WGS) entry which is preliminary data.</text>
</comment>